<dbReference type="Proteomes" id="UP001629246">
    <property type="component" value="Unassembled WGS sequence"/>
</dbReference>
<keyword evidence="1" id="KW-0472">Membrane</keyword>
<organism evidence="2 3">
    <name type="scientific">Herbaspirillum lusitanum</name>
    <dbReference type="NCBI Taxonomy" id="213312"/>
    <lineage>
        <taxon>Bacteria</taxon>
        <taxon>Pseudomonadati</taxon>
        <taxon>Pseudomonadota</taxon>
        <taxon>Betaproteobacteria</taxon>
        <taxon>Burkholderiales</taxon>
        <taxon>Oxalobacteraceae</taxon>
        <taxon>Herbaspirillum</taxon>
    </lineage>
</organism>
<keyword evidence="3" id="KW-1185">Reference proteome</keyword>
<protein>
    <submittedName>
        <fullName evidence="2">DUF5993 family protein</fullName>
    </submittedName>
</protein>
<sequence>MFMYLPFLLGLLAAIGIVAGLKKIGYALWLATIAVTLYWFSFHATSPLNLSF</sequence>
<dbReference type="Pfam" id="PF19455">
    <property type="entry name" value="DUF5993"/>
    <property type="match status" value="1"/>
</dbReference>
<evidence type="ECO:0000313" key="3">
    <source>
        <dbReference type="Proteomes" id="UP001629246"/>
    </source>
</evidence>
<proteinExistence type="predicted"/>
<gene>
    <name evidence="2" type="ORF">PQR62_07265</name>
</gene>
<comment type="caution">
    <text evidence="2">The sequence shown here is derived from an EMBL/GenBank/DDBJ whole genome shotgun (WGS) entry which is preliminary data.</text>
</comment>
<evidence type="ECO:0000313" key="2">
    <source>
        <dbReference type="EMBL" id="MFL9924056.1"/>
    </source>
</evidence>
<dbReference type="EMBL" id="JAQQFM010000003">
    <property type="protein sequence ID" value="MFL9924056.1"/>
    <property type="molecule type" value="Genomic_DNA"/>
</dbReference>
<dbReference type="InterPro" id="IPR046035">
    <property type="entry name" value="DUF5993"/>
</dbReference>
<keyword evidence="1" id="KW-0812">Transmembrane</keyword>
<name>A0ABW9A598_9BURK</name>
<reference evidence="2 3" key="1">
    <citation type="journal article" date="2024" name="Chem. Sci.">
        <title>Discovery of megapolipeptins by genome mining of a Burkholderiales bacteria collection.</title>
        <authorList>
            <person name="Paulo B.S."/>
            <person name="Recchia M.J.J."/>
            <person name="Lee S."/>
            <person name="Fergusson C.H."/>
            <person name="Romanowski S.B."/>
            <person name="Hernandez A."/>
            <person name="Krull N."/>
            <person name="Liu D.Y."/>
            <person name="Cavanagh H."/>
            <person name="Bos A."/>
            <person name="Gray C.A."/>
            <person name="Murphy B.T."/>
            <person name="Linington R.G."/>
            <person name="Eustaquio A.S."/>
        </authorList>
    </citation>
    <scope>NUCLEOTIDE SEQUENCE [LARGE SCALE GENOMIC DNA]</scope>
    <source>
        <strain evidence="2 3">RL21-008-BIB-A</strain>
    </source>
</reference>
<keyword evidence="1" id="KW-1133">Transmembrane helix</keyword>
<dbReference type="RefSeq" id="WP_408156303.1">
    <property type="nucleotide sequence ID" value="NZ_JAQQFM010000003.1"/>
</dbReference>
<feature type="transmembrane region" description="Helical" evidence="1">
    <location>
        <begin position="30"/>
        <end position="50"/>
    </location>
</feature>
<evidence type="ECO:0000256" key="1">
    <source>
        <dbReference type="SAM" id="Phobius"/>
    </source>
</evidence>
<accession>A0ABW9A598</accession>